<keyword evidence="5" id="KW-0472">Membrane</keyword>
<sequence>MGPVHKVMAALAATVCLLTTAACGGASGGSSEGGGSGGVALLLPGTSGDGGFLDSAKAGVQTAADEAGIKAQVVEAGTDPTKWQPALDDLVAGDAKLIVTGSFAMADMIQQAAEANPDKTFVIFDASVNYGKCKCPNVYSITYVETQVGFLGGALAALMVTTPGIAKVNSAGTPAIGMVGGEEIPVIAAYFQGFKAGAKAVAPGVKVLTTYSGSFSDPVKGKAVAADLINQGAGVIAAAAGGTDKGVFEAAAARGLWAIGADKQETVDPKVGGVDTVLTAATVDVRSSVKQAVLDWHDGKLKGGTAGAYGVEDGSVSIVESPLYTSVVPAKIQNRIKELVAELKAGKYKAELTAS</sequence>
<comment type="caution">
    <text evidence="9">The sequence shown here is derived from an EMBL/GenBank/DDBJ whole genome shotgun (WGS) entry which is preliminary data.</text>
</comment>
<dbReference type="SUPFAM" id="SSF53822">
    <property type="entry name" value="Periplasmic binding protein-like I"/>
    <property type="match status" value="1"/>
</dbReference>
<dbReference type="RefSeq" id="WP_184831323.1">
    <property type="nucleotide sequence ID" value="NZ_BAAAVN010000014.1"/>
</dbReference>
<keyword evidence="6" id="KW-0449">Lipoprotein</keyword>
<evidence type="ECO:0000259" key="8">
    <source>
        <dbReference type="Pfam" id="PF02608"/>
    </source>
</evidence>
<dbReference type="GO" id="GO:0005886">
    <property type="term" value="C:plasma membrane"/>
    <property type="evidence" value="ECO:0007669"/>
    <property type="project" value="UniProtKB-SubCell"/>
</dbReference>
<dbReference type="AlphaFoldDB" id="A0A841DHL6"/>
<keyword evidence="4 7" id="KW-0732">Signal</keyword>
<reference evidence="9 10" key="1">
    <citation type="submission" date="2020-08" db="EMBL/GenBank/DDBJ databases">
        <title>Sequencing the genomes of 1000 actinobacteria strains.</title>
        <authorList>
            <person name="Klenk H.-P."/>
        </authorList>
    </citation>
    <scope>NUCLEOTIDE SEQUENCE [LARGE SCALE GENOMIC DNA]</scope>
    <source>
        <strain evidence="9 10">DSM 17294</strain>
    </source>
</reference>
<evidence type="ECO:0000256" key="4">
    <source>
        <dbReference type="ARBA" id="ARBA00022729"/>
    </source>
</evidence>
<keyword evidence="10" id="KW-1185">Reference proteome</keyword>
<proteinExistence type="inferred from homology"/>
<comment type="similarity">
    <text evidence="2">Belongs to the BMP lipoprotein family.</text>
</comment>
<evidence type="ECO:0000313" key="10">
    <source>
        <dbReference type="Proteomes" id="UP000558997"/>
    </source>
</evidence>
<comment type="subcellular location">
    <subcellularLocation>
        <location evidence="1">Cell membrane</location>
        <topology evidence="1">Lipid-anchor</topology>
    </subcellularLocation>
</comment>
<evidence type="ECO:0000256" key="1">
    <source>
        <dbReference type="ARBA" id="ARBA00004193"/>
    </source>
</evidence>
<dbReference type="Gene3D" id="3.40.50.2300">
    <property type="match status" value="2"/>
</dbReference>
<dbReference type="PANTHER" id="PTHR34296:SF2">
    <property type="entry name" value="ABC TRANSPORTER GUANOSINE-BINDING PROTEIN NUPN"/>
    <property type="match status" value="1"/>
</dbReference>
<evidence type="ECO:0000256" key="6">
    <source>
        <dbReference type="ARBA" id="ARBA00023288"/>
    </source>
</evidence>
<dbReference type="InterPro" id="IPR050957">
    <property type="entry name" value="BMP_lipoprotein"/>
</dbReference>
<evidence type="ECO:0000256" key="7">
    <source>
        <dbReference type="SAM" id="SignalP"/>
    </source>
</evidence>
<organism evidence="9 10">
    <name type="scientific">Kribbella solani</name>
    <dbReference type="NCBI Taxonomy" id="236067"/>
    <lineage>
        <taxon>Bacteria</taxon>
        <taxon>Bacillati</taxon>
        <taxon>Actinomycetota</taxon>
        <taxon>Actinomycetes</taxon>
        <taxon>Propionibacteriales</taxon>
        <taxon>Kribbellaceae</taxon>
        <taxon>Kribbella</taxon>
    </lineage>
</organism>
<evidence type="ECO:0000313" key="9">
    <source>
        <dbReference type="EMBL" id="MBB5977391.1"/>
    </source>
</evidence>
<feature type="domain" description="ABC transporter substrate-binding protein PnrA-like" evidence="8">
    <location>
        <begin position="39"/>
        <end position="346"/>
    </location>
</feature>
<protein>
    <submittedName>
        <fullName evidence="9">Basic membrane protein A</fullName>
    </submittedName>
</protein>
<gene>
    <name evidence="9" type="ORF">HDA44_000732</name>
</gene>
<accession>A0A841DHL6</accession>
<dbReference type="PROSITE" id="PS51257">
    <property type="entry name" value="PROKAR_LIPOPROTEIN"/>
    <property type="match status" value="1"/>
</dbReference>
<evidence type="ECO:0000256" key="3">
    <source>
        <dbReference type="ARBA" id="ARBA00022475"/>
    </source>
</evidence>
<keyword evidence="3" id="KW-1003">Cell membrane</keyword>
<dbReference type="InterPro" id="IPR003760">
    <property type="entry name" value="PnrA-like"/>
</dbReference>
<dbReference type="InterPro" id="IPR028082">
    <property type="entry name" value="Peripla_BP_I"/>
</dbReference>
<name>A0A841DHL6_9ACTN</name>
<dbReference type="PANTHER" id="PTHR34296">
    <property type="entry name" value="TRANSCRIPTIONAL ACTIVATOR PROTEIN MED"/>
    <property type="match status" value="1"/>
</dbReference>
<feature type="signal peptide" evidence="7">
    <location>
        <begin position="1"/>
        <end position="21"/>
    </location>
</feature>
<dbReference type="EMBL" id="JACHNF010000001">
    <property type="protein sequence ID" value="MBB5977391.1"/>
    <property type="molecule type" value="Genomic_DNA"/>
</dbReference>
<evidence type="ECO:0000256" key="5">
    <source>
        <dbReference type="ARBA" id="ARBA00023136"/>
    </source>
</evidence>
<feature type="chain" id="PRO_5039675374" evidence="7">
    <location>
        <begin position="22"/>
        <end position="355"/>
    </location>
</feature>
<evidence type="ECO:0000256" key="2">
    <source>
        <dbReference type="ARBA" id="ARBA00008610"/>
    </source>
</evidence>
<dbReference type="Proteomes" id="UP000558997">
    <property type="component" value="Unassembled WGS sequence"/>
</dbReference>
<dbReference type="Pfam" id="PF02608">
    <property type="entry name" value="Bmp"/>
    <property type="match status" value="1"/>
</dbReference>